<proteinExistence type="predicted"/>
<reference evidence="3" key="1">
    <citation type="journal article" date="2021" name="Sci. Rep.">
        <title>Diploid genomic architecture of Nitzschia inconspicua, an elite biomass production diatom.</title>
        <authorList>
            <person name="Oliver A."/>
            <person name="Podell S."/>
            <person name="Pinowska A."/>
            <person name="Traller J.C."/>
            <person name="Smith S.R."/>
            <person name="McClure R."/>
            <person name="Beliaev A."/>
            <person name="Bohutskyi P."/>
            <person name="Hill E.A."/>
            <person name="Rabines A."/>
            <person name="Zheng H."/>
            <person name="Allen L.Z."/>
            <person name="Kuo A."/>
            <person name="Grigoriev I.V."/>
            <person name="Allen A.E."/>
            <person name="Hazlebeck D."/>
            <person name="Allen E.E."/>
        </authorList>
    </citation>
    <scope>NUCLEOTIDE SEQUENCE</scope>
    <source>
        <strain evidence="3">Hildebrandi</strain>
    </source>
</reference>
<dbReference type="AlphaFoldDB" id="A0A9K3LK19"/>
<dbReference type="EMBL" id="JAGRRH010000009">
    <property type="protein sequence ID" value="KAG7363859.1"/>
    <property type="molecule type" value="Genomic_DNA"/>
</dbReference>
<protein>
    <submittedName>
        <fullName evidence="3">Uncharacterized protein</fullName>
    </submittedName>
</protein>
<feature type="transmembrane region" description="Helical" evidence="2">
    <location>
        <begin position="53"/>
        <end position="72"/>
    </location>
</feature>
<evidence type="ECO:0000256" key="2">
    <source>
        <dbReference type="SAM" id="Phobius"/>
    </source>
</evidence>
<sequence length="510" mass="59088">MIFAKSFDRRKSSNRSCCYTAAAIFHPLMGFGDAATQKQTIRVPRKIVAMNKFVKAIAFAAFVGPVLTISFLRESAILHQIQSVQSSHFDGDDNHNHNNNNNNNNENNAIWPEQLFYEPSDKIQIDRTINRHTTTDSKQSPVEVKIVIFPWNEMGNQLFYTIMAKCIQWKLQERNIPSQIVMVRNIRQKKLHHVTDTLQRCFPVVYHPRSIQWVRQRDLAQDRRSKNTVSVELKVENKESLDGIQGKIRKIQRIVKKAITERNDSSPKPTNRILVELHVRSFFVPWPWIEEYHDSLQTEFAIHRDCCDPTSVPQSNEHVYHYRNFIHEMKRKRKDYRQMGWHELTPHQAAVDLFGYLKESSAVSSPSTVSQSVGNETQLVTVVSRYDSSESMAQVQALQKEGFSSQLRPHNTDSRNSHSTDTTDSSSSSSSSSMHDFCYLLQATGDIAGMARSTYFKFASLFGRSRTSWWIVVDTPQGRDKLGDWWDFSHNWTHPVLKQRIQNRIFLPEK</sequence>
<dbReference type="Proteomes" id="UP000693970">
    <property type="component" value="Unassembled WGS sequence"/>
</dbReference>
<name>A0A9K3LK19_9STRA</name>
<gene>
    <name evidence="3" type="ORF">IV203_037060</name>
</gene>
<organism evidence="3 4">
    <name type="scientific">Nitzschia inconspicua</name>
    <dbReference type="NCBI Taxonomy" id="303405"/>
    <lineage>
        <taxon>Eukaryota</taxon>
        <taxon>Sar</taxon>
        <taxon>Stramenopiles</taxon>
        <taxon>Ochrophyta</taxon>
        <taxon>Bacillariophyta</taxon>
        <taxon>Bacillariophyceae</taxon>
        <taxon>Bacillariophycidae</taxon>
        <taxon>Bacillariales</taxon>
        <taxon>Bacillariaceae</taxon>
        <taxon>Nitzschia</taxon>
    </lineage>
</organism>
<evidence type="ECO:0000313" key="4">
    <source>
        <dbReference type="Proteomes" id="UP000693970"/>
    </source>
</evidence>
<comment type="caution">
    <text evidence="3">The sequence shown here is derived from an EMBL/GenBank/DDBJ whole genome shotgun (WGS) entry which is preliminary data.</text>
</comment>
<reference evidence="3" key="2">
    <citation type="submission" date="2021-04" db="EMBL/GenBank/DDBJ databases">
        <authorList>
            <person name="Podell S."/>
        </authorList>
    </citation>
    <scope>NUCLEOTIDE SEQUENCE</scope>
    <source>
        <strain evidence="3">Hildebrandi</strain>
    </source>
</reference>
<keyword evidence="2" id="KW-1133">Transmembrane helix</keyword>
<keyword evidence="2" id="KW-0472">Membrane</keyword>
<evidence type="ECO:0000313" key="3">
    <source>
        <dbReference type="EMBL" id="KAG7363859.1"/>
    </source>
</evidence>
<evidence type="ECO:0000256" key="1">
    <source>
        <dbReference type="SAM" id="MobiDB-lite"/>
    </source>
</evidence>
<feature type="compositionally biased region" description="Low complexity" evidence="1">
    <location>
        <begin position="419"/>
        <end position="433"/>
    </location>
</feature>
<keyword evidence="4" id="KW-1185">Reference proteome</keyword>
<keyword evidence="2" id="KW-0812">Transmembrane</keyword>
<feature type="region of interest" description="Disordered" evidence="1">
    <location>
        <begin position="402"/>
        <end position="433"/>
    </location>
</feature>
<accession>A0A9K3LK19</accession>